<sequence>MSFTKTKLALGVAAATLTMAGAFIAPQAQAAGSSAERVADAAARKTEALEAQMQQMAEQMQAMQAELSRVKSSSASSTAASAKVQELDQWMASVKSTPAQASAKDNLVAVRGGWTSLDQDRGGSLAQKGSLLSNNSNNDGFYFGGAFDFNVNNDLFGLMDDTSFAIELGIEYAQYGTGQNTLTNGTLTAIASADGVTPVQLNAGNGTATDARLRINASPKIKFMHDSKLRPWIIPVGLDINILGVPSNAVSVLNAGMNFGAGAEYDLYRGIVLGTDVRYHYATSSLDGTPTDGFNAGGYVGFKF</sequence>
<feature type="chain" id="PRO_5008067976" description="Outer membrane protein beta-barrel domain-containing protein" evidence="2">
    <location>
        <begin position="31"/>
        <end position="304"/>
    </location>
</feature>
<gene>
    <name evidence="3" type="ORF">A1332_16105</name>
</gene>
<accession>A0A177MEY9</accession>
<dbReference type="Proteomes" id="UP000078090">
    <property type="component" value="Unassembled WGS sequence"/>
</dbReference>
<dbReference type="AlphaFoldDB" id="A0A177MEY9"/>
<protein>
    <recommendedName>
        <fullName evidence="5">Outer membrane protein beta-barrel domain-containing protein</fullName>
    </recommendedName>
</protein>
<comment type="caution">
    <text evidence="3">The sequence shown here is derived from an EMBL/GenBank/DDBJ whole genome shotgun (WGS) entry which is preliminary data.</text>
</comment>
<dbReference type="InterPro" id="IPR011250">
    <property type="entry name" value="OMP/PagP_B-barrel"/>
</dbReference>
<dbReference type="RefSeq" id="WP_064009061.1">
    <property type="nucleotide sequence ID" value="NZ_LUUG01000079.1"/>
</dbReference>
<evidence type="ECO:0008006" key="5">
    <source>
        <dbReference type="Google" id="ProtNLM"/>
    </source>
</evidence>
<evidence type="ECO:0000313" key="3">
    <source>
        <dbReference type="EMBL" id="OAI03379.1"/>
    </source>
</evidence>
<keyword evidence="1" id="KW-0175">Coiled coil</keyword>
<reference evidence="3 4" key="1">
    <citation type="submission" date="2016-03" db="EMBL/GenBank/DDBJ databases">
        <authorList>
            <person name="Ploux O."/>
        </authorList>
    </citation>
    <scope>NUCLEOTIDE SEQUENCE [LARGE SCALE GENOMIC DNA]</scope>
    <source>
        <strain evidence="3 4">R-45363</strain>
    </source>
</reference>
<dbReference type="SUPFAM" id="SSF56925">
    <property type="entry name" value="OMPA-like"/>
    <property type="match status" value="1"/>
</dbReference>
<dbReference type="EMBL" id="LUUG01000079">
    <property type="protein sequence ID" value="OAI03379.1"/>
    <property type="molecule type" value="Genomic_DNA"/>
</dbReference>
<organism evidence="3 4">
    <name type="scientific">Methylomonas methanica</name>
    <dbReference type="NCBI Taxonomy" id="421"/>
    <lineage>
        <taxon>Bacteria</taxon>
        <taxon>Pseudomonadati</taxon>
        <taxon>Pseudomonadota</taxon>
        <taxon>Gammaproteobacteria</taxon>
        <taxon>Methylococcales</taxon>
        <taxon>Methylococcaceae</taxon>
        <taxon>Methylomonas</taxon>
    </lineage>
</organism>
<name>A0A177MEY9_METMH</name>
<feature type="coiled-coil region" evidence="1">
    <location>
        <begin position="39"/>
        <end position="73"/>
    </location>
</feature>
<dbReference type="OrthoDB" id="5760633at2"/>
<evidence type="ECO:0000256" key="1">
    <source>
        <dbReference type="SAM" id="Coils"/>
    </source>
</evidence>
<proteinExistence type="predicted"/>
<evidence type="ECO:0000313" key="4">
    <source>
        <dbReference type="Proteomes" id="UP000078090"/>
    </source>
</evidence>
<keyword evidence="2" id="KW-0732">Signal</keyword>
<evidence type="ECO:0000256" key="2">
    <source>
        <dbReference type="SAM" id="SignalP"/>
    </source>
</evidence>
<feature type="signal peptide" evidence="2">
    <location>
        <begin position="1"/>
        <end position="30"/>
    </location>
</feature>